<reference evidence="3" key="2">
    <citation type="submission" date="2017-02" db="UniProtKB">
        <authorList>
            <consortium name="WormBaseParasite"/>
        </authorList>
    </citation>
    <scope>IDENTIFICATION</scope>
</reference>
<dbReference type="Gene3D" id="2.60.40.10">
    <property type="entry name" value="Immunoglobulins"/>
    <property type="match status" value="1"/>
</dbReference>
<keyword evidence="1" id="KW-0378">Hydrolase</keyword>
<dbReference type="AlphaFoldDB" id="A0A0K0DRN9"/>
<accession>A0A0K0DRN9</accession>
<keyword evidence="1" id="KW-0326">Glycosidase</keyword>
<dbReference type="InterPro" id="IPR013783">
    <property type="entry name" value="Ig-like_fold"/>
</dbReference>
<evidence type="ECO:0000313" key="2">
    <source>
        <dbReference type="Proteomes" id="UP000035642"/>
    </source>
</evidence>
<protein>
    <submittedName>
        <fullName evidence="3">Glyco_hydro_2 domain-containing protein</fullName>
    </submittedName>
</protein>
<dbReference type="Proteomes" id="UP000035642">
    <property type="component" value="Unassembled WGS sequence"/>
</dbReference>
<dbReference type="STRING" id="6313.A0A0K0DRN9"/>
<sequence>MGIWKPIDIVAFNNFFLDDFSWITERTYDSWLIHGEVRVFTEDKPVTVVVRVVIAELDVEQHQTYHISGKSKPIMLKFEVEIAKEKVELWWPNGAGGQKLYNIIVRGGGNEIIRRIGFRHVELVQNYVDPKHLSKGRHFYVKINDRPVFLKGRSNWIPVSMFLSVNNTRRIEFLLDSAAETGMNTLRVWGGGIYESDEFYDYADSKGILLWQDLMFACALYPTDKEFTENVRTEVDQQVS</sequence>
<dbReference type="GO" id="GO:0004567">
    <property type="term" value="F:beta-mannosidase activity"/>
    <property type="evidence" value="ECO:0007669"/>
    <property type="project" value="TreeGrafter"/>
</dbReference>
<dbReference type="InterPro" id="IPR036156">
    <property type="entry name" value="Beta-gal/glucu_dom_sf"/>
</dbReference>
<evidence type="ECO:0000256" key="1">
    <source>
        <dbReference type="ARBA" id="ARBA00023295"/>
    </source>
</evidence>
<dbReference type="PANTHER" id="PTHR43730:SF1">
    <property type="entry name" value="BETA-MANNOSIDASE"/>
    <property type="match status" value="1"/>
</dbReference>
<dbReference type="Gene3D" id="3.20.20.80">
    <property type="entry name" value="Glycosidases"/>
    <property type="match status" value="1"/>
</dbReference>
<dbReference type="SUPFAM" id="SSF49303">
    <property type="entry name" value="beta-Galactosidase/glucuronidase domain"/>
    <property type="match status" value="1"/>
</dbReference>
<evidence type="ECO:0000313" key="3">
    <source>
        <dbReference type="WBParaSite" id="ACAC_0001442801-mRNA-1"/>
    </source>
</evidence>
<name>A0A0K0DRN9_ANGCA</name>
<dbReference type="PANTHER" id="PTHR43730">
    <property type="entry name" value="BETA-MANNOSIDASE"/>
    <property type="match status" value="1"/>
</dbReference>
<dbReference type="InterPro" id="IPR050887">
    <property type="entry name" value="Beta-mannosidase_GH2"/>
</dbReference>
<reference evidence="2" key="1">
    <citation type="submission" date="2012-09" db="EMBL/GenBank/DDBJ databases">
        <authorList>
            <person name="Martin A.A."/>
        </authorList>
    </citation>
    <scope>NUCLEOTIDE SEQUENCE</scope>
</reference>
<organism evidence="2 3">
    <name type="scientific">Angiostrongylus cantonensis</name>
    <name type="common">Rat lungworm</name>
    <dbReference type="NCBI Taxonomy" id="6313"/>
    <lineage>
        <taxon>Eukaryota</taxon>
        <taxon>Metazoa</taxon>
        <taxon>Ecdysozoa</taxon>
        <taxon>Nematoda</taxon>
        <taxon>Chromadorea</taxon>
        <taxon>Rhabditida</taxon>
        <taxon>Rhabditina</taxon>
        <taxon>Rhabditomorpha</taxon>
        <taxon>Strongyloidea</taxon>
        <taxon>Metastrongylidae</taxon>
        <taxon>Angiostrongylus</taxon>
    </lineage>
</organism>
<dbReference type="InterPro" id="IPR017853">
    <property type="entry name" value="GH"/>
</dbReference>
<dbReference type="GO" id="GO:0006516">
    <property type="term" value="P:glycoprotein catabolic process"/>
    <property type="evidence" value="ECO:0007669"/>
    <property type="project" value="TreeGrafter"/>
</dbReference>
<dbReference type="SUPFAM" id="SSF51445">
    <property type="entry name" value="(Trans)glycosidases"/>
    <property type="match status" value="1"/>
</dbReference>
<dbReference type="WBParaSite" id="ACAC_0001442801-mRNA-1">
    <property type="protein sequence ID" value="ACAC_0001442801-mRNA-1"/>
    <property type="gene ID" value="ACAC_0001442801"/>
</dbReference>
<proteinExistence type="predicted"/>
<keyword evidence="2" id="KW-1185">Reference proteome</keyword>